<dbReference type="InterPro" id="IPR015414">
    <property type="entry name" value="TMEM64"/>
</dbReference>
<protein>
    <recommendedName>
        <fullName evidence="6">TVP38/TMEM64 family membrane protein</fullName>
    </recommendedName>
</protein>
<name>K9ZZD2_DEIPD</name>
<evidence type="ECO:0000256" key="2">
    <source>
        <dbReference type="ARBA" id="ARBA00022475"/>
    </source>
</evidence>
<comment type="subcellular location">
    <subcellularLocation>
        <location evidence="1 6">Cell membrane</location>
        <topology evidence="1 6">Multi-pass membrane protein</topology>
    </subcellularLocation>
</comment>
<gene>
    <name evidence="8" type="ordered locus">Deipe_0995</name>
</gene>
<evidence type="ECO:0000259" key="7">
    <source>
        <dbReference type="Pfam" id="PF09335"/>
    </source>
</evidence>
<dbReference type="InterPro" id="IPR032816">
    <property type="entry name" value="VTT_dom"/>
</dbReference>
<feature type="transmembrane region" description="Helical" evidence="6">
    <location>
        <begin position="112"/>
        <end position="129"/>
    </location>
</feature>
<dbReference type="AlphaFoldDB" id="K9ZZD2"/>
<feature type="transmembrane region" description="Helical" evidence="6">
    <location>
        <begin position="156"/>
        <end position="182"/>
    </location>
</feature>
<feature type="transmembrane region" description="Helical" evidence="6">
    <location>
        <begin position="23"/>
        <end position="42"/>
    </location>
</feature>
<evidence type="ECO:0000313" key="8">
    <source>
        <dbReference type="EMBL" id="AFZ66559.1"/>
    </source>
</evidence>
<keyword evidence="5 6" id="KW-0472">Membrane</keyword>
<keyword evidence="2 6" id="KW-1003">Cell membrane</keyword>
<feature type="transmembrane region" description="Helical" evidence="6">
    <location>
        <begin position="77"/>
        <end position="105"/>
    </location>
</feature>
<proteinExistence type="inferred from homology"/>
<dbReference type="PATRIC" id="fig|937777.3.peg.996"/>
<organism evidence="8 9">
    <name type="scientific">Deinococcus peraridilitoris (strain DSM 19664 / LMG 22246 / CIP 109416 / KR-200)</name>
    <dbReference type="NCBI Taxonomy" id="937777"/>
    <lineage>
        <taxon>Bacteria</taxon>
        <taxon>Thermotogati</taxon>
        <taxon>Deinococcota</taxon>
        <taxon>Deinococci</taxon>
        <taxon>Deinococcales</taxon>
        <taxon>Deinococcaceae</taxon>
        <taxon>Deinococcus</taxon>
    </lineage>
</organism>
<dbReference type="HOGENOM" id="CLU_038944_8_0_0"/>
<evidence type="ECO:0000256" key="6">
    <source>
        <dbReference type="RuleBase" id="RU366058"/>
    </source>
</evidence>
<sequence length="246" mass="26594">MTDKQAKQQGEQENDSPQKASKLSWLIPLAIVLSLVLLYFVLPGFRNFVNEAYGILTSGDRRRIEQWVSSFGAWGPVAVLAFMVAQTVIPVIPSVLIMVVAVLAYGSLWGGVLTYGGLLLAAFVAYGLGRSLGPVTVDKLIGHDTEQKMEGYVRDYGLWAVIVARVSPVVSTDAVSIVAGLARMGFLRFMLATAVGTLPLTALIAYLGADIERLQTGLIWVSVISVALFLGYVVYDRRKKAGSRSP</sequence>
<evidence type="ECO:0000256" key="4">
    <source>
        <dbReference type="ARBA" id="ARBA00022989"/>
    </source>
</evidence>
<evidence type="ECO:0000256" key="5">
    <source>
        <dbReference type="ARBA" id="ARBA00023136"/>
    </source>
</evidence>
<reference evidence="9" key="1">
    <citation type="submission" date="2012-03" db="EMBL/GenBank/DDBJ databases">
        <title>Complete sequence of chromosome of Deinococcus peraridilitoris DSM 19664.</title>
        <authorList>
            <person name="Lucas S."/>
            <person name="Copeland A."/>
            <person name="Lapidus A."/>
            <person name="Glavina del Rio T."/>
            <person name="Dalin E."/>
            <person name="Tice H."/>
            <person name="Bruce D."/>
            <person name="Goodwin L."/>
            <person name="Pitluck S."/>
            <person name="Peters L."/>
            <person name="Mikhailova N."/>
            <person name="Lu M."/>
            <person name="Kyrpides N."/>
            <person name="Mavromatis K."/>
            <person name="Ivanova N."/>
            <person name="Brettin T."/>
            <person name="Detter J.C."/>
            <person name="Han C."/>
            <person name="Larimer F."/>
            <person name="Land M."/>
            <person name="Hauser L."/>
            <person name="Markowitz V."/>
            <person name="Cheng J.-F."/>
            <person name="Hugenholtz P."/>
            <person name="Woyke T."/>
            <person name="Wu D."/>
            <person name="Pukall R."/>
            <person name="Steenblock K."/>
            <person name="Brambilla E."/>
            <person name="Klenk H.-P."/>
            <person name="Eisen J.A."/>
        </authorList>
    </citation>
    <scope>NUCLEOTIDE SEQUENCE [LARGE SCALE GENOMIC DNA]</scope>
    <source>
        <strain evidence="9">DSM 19664 / LMG 22246 / CIP 109416 / KR-200</strain>
    </source>
</reference>
<dbReference type="PANTHER" id="PTHR12677:SF59">
    <property type="entry name" value="GOLGI APPARATUS MEMBRANE PROTEIN TVP38-RELATED"/>
    <property type="match status" value="1"/>
</dbReference>
<dbReference type="Proteomes" id="UP000010467">
    <property type="component" value="Chromosome"/>
</dbReference>
<keyword evidence="9" id="KW-1185">Reference proteome</keyword>
<comment type="similarity">
    <text evidence="6">Belongs to the TVP38/TMEM64 family.</text>
</comment>
<dbReference type="RefSeq" id="WP_015234869.1">
    <property type="nucleotide sequence ID" value="NC_019793.1"/>
</dbReference>
<dbReference type="STRING" id="937777.Deipe_0995"/>
<dbReference type="eggNOG" id="COG0398">
    <property type="taxonomic scope" value="Bacteria"/>
</dbReference>
<feature type="domain" description="VTT" evidence="7">
    <location>
        <begin position="92"/>
        <end position="209"/>
    </location>
</feature>
<feature type="transmembrane region" description="Helical" evidence="6">
    <location>
        <begin position="214"/>
        <end position="235"/>
    </location>
</feature>
<dbReference type="GO" id="GO:0005886">
    <property type="term" value="C:plasma membrane"/>
    <property type="evidence" value="ECO:0007669"/>
    <property type="project" value="UniProtKB-SubCell"/>
</dbReference>
<dbReference type="PANTHER" id="PTHR12677">
    <property type="entry name" value="GOLGI APPARATUS MEMBRANE PROTEIN TVP38-RELATED"/>
    <property type="match status" value="1"/>
</dbReference>
<accession>K9ZZD2</accession>
<evidence type="ECO:0000256" key="1">
    <source>
        <dbReference type="ARBA" id="ARBA00004651"/>
    </source>
</evidence>
<dbReference type="OrthoDB" id="9812980at2"/>
<feature type="transmembrane region" description="Helical" evidence="6">
    <location>
        <begin position="189"/>
        <end position="208"/>
    </location>
</feature>
<dbReference type="KEGG" id="dpd:Deipe_0995"/>
<evidence type="ECO:0000313" key="9">
    <source>
        <dbReference type="Proteomes" id="UP000010467"/>
    </source>
</evidence>
<evidence type="ECO:0000256" key="3">
    <source>
        <dbReference type="ARBA" id="ARBA00022692"/>
    </source>
</evidence>
<keyword evidence="3 6" id="KW-0812">Transmembrane</keyword>
<dbReference type="Pfam" id="PF09335">
    <property type="entry name" value="VTT_dom"/>
    <property type="match status" value="1"/>
</dbReference>
<dbReference type="EMBL" id="CP003382">
    <property type="protein sequence ID" value="AFZ66559.1"/>
    <property type="molecule type" value="Genomic_DNA"/>
</dbReference>
<keyword evidence="4 6" id="KW-1133">Transmembrane helix</keyword>